<reference evidence="3" key="1">
    <citation type="journal article" date="2023" name="Insect Mol. Biol.">
        <title>Genome sequencing provides insights into the evolution of gene families encoding plant cell wall-degrading enzymes in longhorned beetles.</title>
        <authorList>
            <person name="Shin N.R."/>
            <person name="Okamura Y."/>
            <person name="Kirsch R."/>
            <person name="Pauchet Y."/>
        </authorList>
    </citation>
    <scope>NUCLEOTIDE SEQUENCE</scope>
    <source>
        <strain evidence="3">RBIC_L_NR</strain>
    </source>
</reference>
<feature type="domain" description="UBA" evidence="1">
    <location>
        <begin position="334"/>
        <end position="380"/>
    </location>
</feature>
<protein>
    <recommendedName>
        <fullName evidence="5">NEDD8 ultimate buster 1</fullName>
    </recommendedName>
</protein>
<dbReference type="CDD" id="cd14291">
    <property type="entry name" value="UBA1_NUB1_like"/>
    <property type="match status" value="1"/>
</dbReference>
<feature type="domain" description="Ubiquitin-like" evidence="2">
    <location>
        <begin position="87"/>
        <end position="160"/>
    </location>
</feature>
<accession>A0AAV8WM52</accession>
<dbReference type="SUPFAM" id="SSF46934">
    <property type="entry name" value="UBA-like"/>
    <property type="match status" value="2"/>
</dbReference>
<dbReference type="CDD" id="cd17062">
    <property type="entry name" value="Ubl_NUB1"/>
    <property type="match status" value="1"/>
</dbReference>
<evidence type="ECO:0000313" key="4">
    <source>
        <dbReference type="Proteomes" id="UP001162156"/>
    </source>
</evidence>
<dbReference type="Pfam" id="PF22562">
    <property type="entry name" value="UBA_7"/>
    <property type="match status" value="1"/>
</dbReference>
<evidence type="ECO:0000259" key="1">
    <source>
        <dbReference type="PROSITE" id="PS50030"/>
    </source>
</evidence>
<dbReference type="InterPro" id="IPR039749">
    <property type="entry name" value="NUB1"/>
</dbReference>
<dbReference type="Pfam" id="PF18037">
    <property type="entry name" value="Ubiquitin_5"/>
    <property type="match status" value="1"/>
</dbReference>
<dbReference type="PANTHER" id="PTHR12948:SF3">
    <property type="entry name" value="NEDD8 ULTIMATE BUSTER 1"/>
    <property type="match status" value="1"/>
</dbReference>
<dbReference type="PROSITE" id="PS50030">
    <property type="entry name" value="UBA"/>
    <property type="match status" value="2"/>
</dbReference>
<dbReference type="GO" id="GO:2000058">
    <property type="term" value="P:regulation of ubiquitin-dependent protein catabolic process"/>
    <property type="evidence" value="ECO:0007669"/>
    <property type="project" value="TreeGrafter"/>
</dbReference>
<dbReference type="AlphaFoldDB" id="A0AAV8WM52"/>
<dbReference type="InterPro" id="IPR011990">
    <property type="entry name" value="TPR-like_helical_dom_sf"/>
</dbReference>
<dbReference type="SUPFAM" id="SSF54236">
    <property type="entry name" value="Ubiquitin-like"/>
    <property type="match status" value="1"/>
</dbReference>
<dbReference type="PROSITE" id="PS50053">
    <property type="entry name" value="UBIQUITIN_2"/>
    <property type="match status" value="1"/>
</dbReference>
<keyword evidence="4" id="KW-1185">Reference proteome</keyword>
<proteinExistence type="predicted"/>
<dbReference type="Proteomes" id="UP001162156">
    <property type="component" value="Unassembled WGS sequence"/>
</dbReference>
<organism evidence="3 4">
    <name type="scientific">Rhamnusium bicolor</name>
    <dbReference type="NCBI Taxonomy" id="1586634"/>
    <lineage>
        <taxon>Eukaryota</taxon>
        <taxon>Metazoa</taxon>
        <taxon>Ecdysozoa</taxon>
        <taxon>Arthropoda</taxon>
        <taxon>Hexapoda</taxon>
        <taxon>Insecta</taxon>
        <taxon>Pterygota</taxon>
        <taxon>Neoptera</taxon>
        <taxon>Endopterygota</taxon>
        <taxon>Coleoptera</taxon>
        <taxon>Polyphaga</taxon>
        <taxon>Cucujiformia</taxon>
        <taxon>Chrysomeloidea</taxon>
        <taxon>Cerambycidae</taxon>
        <taxon>Lepturinae</taxon>
        <taxon>Rhagiini</taxon>
        <taxon>Rhamnusium</taxon>
    </lineage>
</organism>
<name>A0AAV8WM52_9CUCU</name>
<dbReference type="InterPro" id="IPR041207">
    <property type="entry name" value="NUB1_ubiquitin-like_dom"/>
</dbReference>
<dbReference type="Gene3D" id="1.10.8.10">
    <property type="entry name" value="DNA helicase RuvA subunit, C-terminal domain"/>
    <property type="match status" value="2"/>
</dbReference>
<dbReference type="SUPFAM" id="SSF48452">
    <property type="entry name" value="TPR-like"/>
    <property type="match status" value="1"/>
</dbReference>
<gene>
    <name evidence="3" type="ORF">NQ314_020468</name>
</gene>
<dbReference type="InterPro" id="IPR015940">
    <property type="entry name" value="UBA"/>
</dbReference>
<feature type="domain" description="UBA" evidence="1">
    <location>
        <begin position="413"/>
        <end position="453"/>
    </location>
</feature>
<evidence type="ECO:0000259" key="2">
    <source>
        <dbReference type="PROSITE" id="PS50053"/>
    </source>
</evidence>
<dbReference type="SMART" id="SM00165">
    <property type="entry name" value="UBA"/>
    <property type="match status" value="3"/>
</dbReference>
<dbReference type="InterPro" id="IPR000626">
    <property type="entry name" value="Ubiquitin-like_dom"/>
</dbReference>
<evidence type="ECO:0008006" key="5">
    <source>
        <dbReference type="Google" id="ProtNLM"/>
    </source>
</evidence>
<dbReference type="EMBL" id="JANEYF010005719">
    <property type="protein sequence ID" value="KAJ8927192.1"/>
    <property type="molecule type" value="Genomic_DNA"/>
</dbReference>
<evidence type="ECO:0000313" key="3">
    <source>
        <dbReference type="EMBL" id="KAJ8927192.1"/>
    </source>
</evidence>
<comment type="caution">
    <text evidence="3">The sequence shown here is derived from an EMBL/GenBank/DDBJ whole genome shotgun (WGS) entry which is preliminary data.</text>
</comment>
<dbReference type="InterPro" id="IPR009060">
    <property type="entry name" value="UBA-like_sf"/>
</dbReference>
<dbReference type="PANTHER" id="PTHR12948">
    <property type="entry name" value="NEDD8 ULTIMATE BUSTER-1 BS4 PROTEIN"/>
    <property type="match status" value="1"/>
</dbReference>
<sequence length="544" mass="61703">MNSQLEKEDFLIQIRDKLRKDGVKLWLPPYLNDSKKCSVEDVKKLSQEYCDVLKIPFEICHETLLQLQVNSLENLKQKSRYESSGLATIKIKILVQNSPPKILTKELLLSMRTSDLKHIINQEINFPTDRLKLISSGRVLNDSDSLSCQGVKNGSQILAITISETPTQVVQTEKQIKELEEIKTDSRLLALDNQYMQLEDQFGNAIKIPPNEKKALIVAMTLHEKGKTALKRNDYSKALVFFLEADEEFRHCNSQLLNTVDNYALLDLDIAWCYLCLESFAHLPEAYERLKRCNEEALFMRLHLLQAIVMYHKNMRSEALILLKKAEDEISNLKVDEQSIMMLVELGISKDNCCSPAEATLGLRATKGDVNEAAKYIEDNREKRTESRKKAKAEEILKKERKKLGKCADGQQYVDPNFVNILVNMGFNKEAARIALQKTNNTISDSIQYIQEHPLPGPSGTKRTHLSFIQLLEAAGFDSRMAKLALQKHSGDIMKAAEELLSNNGIVSGDLSGLILASFIISNSVLRDFYAEENYMPGRLFLSS</sequence>
<dbReference type="Gene3D" id="3.10.20.90">
    <property type="entry name" value="Phosphatidylinositol 3-kinase Catalytic Subunit, Chain A, domain 1"/>
    <property type="match status" value="1"/>
</dbReference>
<dbReference type="InterPro" id="IPR029071">
    <property type="entry name" value="Ubiquitin-like_domsf"/>
</dbReference>